<sequence>MDSIMSHIVNRRSVRAYTAKKVDRNDILTMLTAASWAPSGNNLQPWKFCVIMEDAELIKNLASLTVYQNWVKDAACLIAVFLDARALDNNIPDIYIKHVQAIGAAIQNMLLVAHGLGLGTCWIGEILKNADKVRDLLNIAADLQLMAVLSVGYPGKDPKSRRKIVSENIVGWF</sequence>
<keyword evidence="3" id="KW-1185">Reference proteome</keyword>
<gene>
    <name evidence="2" type="ORF">LUCI_2186</name>
</gene>
<accession>A0A498R651</accession>
<dbReference type="Gene3D" id="3.40.109.10">
    <property type="entry name" value="NADH Oxidase"/>
    <property type="match status" value="1"/>
</dbReference>
<dbReference type="AlphaFoldDB" id="A0A498R651"/>
<dbReference type="RefSeq" id="WP_122627890.1">
    <property type="nucleotide sequence ID" value="NZ_UPPP01000069.1"/>
</dbReference>
<dbReference type="InterPro" id="IPR029479">
    <property type="entry name" value="Nitroreductase"/>
</dbReference>
<name>A0A498R651_9FIRM</name>
<dbReference type="InterPro" id="IPR000415">
    <property type="entry name" value="Nitroreductase-like"/>
</dbReference>
<dbReference type="GO" id="GO:0016491">
    <property type="term" value="F:oxidoreductase activity"/>
    <property type="evidence" value="ECO:0007669"/>
    <property type="project" value="InterPro"/>
</dbReference>
<organism evidence="2 3">
    <name type="scientific">Lucifera butyrica</name>
    <dbReference type="NCBI Taxonomy" id="1351585"/>
    <lineage>
        <taxon>Bacteria</taxon>
        <taxon>Bacillati</taxon>
        <taxon>Bacillota</taxon>
        <taxon>Negativicutes</taxon>
        <taxon>Veillonellales</taxon>
        <taxon>Veillonellaceae</taxon>
        <taxon>Lucifera</taxon>
    </lineage>
</organism>
<evidence type="ECO:0000259" key="1">
    <source>
        <dbReference type="Pfam" id="PF00881"/>
    </source>
</evidence>
<feature type="domain" description="Nitroreductase" evidence="1">
    <location>
        <begin position="65"/>
        <end position="153"/>
    </location>
</feature>
<dbReference type="CDD" id="cd02062">
    <property type="entry name" value="Nitro_FMN_reductase"/>
    <property type="match status" value="1"/>
</dbReference>
<dbReference type="OrthoDB" id="9812105at2"/>
<dbReference type="InterPro" id="IPR050627">
    <property type="entry name" value="Nitroreductase/BluB"/>
</dbReference>
<dbReference type="EMBL" id="UPPP01000069">
    <property type="protein sequence ID" value="VBB06944.1"/>
    <property type="molecule type" value="Genomic_DNA"/>
</dbReference>
<evidence type="ECO:0000313" key="3">
    <source>
        <dbReference type="Proteomes" id="UP000277811"/>
    </source>
</evidence>
<dbReference type="Pfam" id="PF00881">
    <property type="entry name" value="Nitroreductase"/>
    <property type="match status" value="2"/>
</dbReference>
<reference evidence="2 3" key="1">
    <citation type="submission" date="2018-06" db="EMBL/GenBank/DDBJ databases">
        <authorList>
            <person name="Strepis N."/>
        </authorList>
    </citation>
    <scope>NUCLEOTIDE SEQUENCE [LARGE SCALE GENOMIC DNA]</scope>
    <source>
        <strain evidence="2">LUCI</strain>
    </source>
</reference>
<dbReference type="PANTHER" id="PTHR23026">
    <property type="entry name" value="NADPH NITROREDUCTASE"/>
    <property type="match status" value="1"/>
</dbReference>
<dbReference type="PANTHER" id="PTHR23026:SF123">
    <property type="entry name" value="NAD(P)H NITROREDUCTASE RV3131-RELATED"/>
    <property type="match status" value="1"/>
</dbReference>
<feature type="domain" description="Nitroreductase" evidence="1">
    <location>
        <begin position="8"/>
        <end position="63"/>
    </location>
</feature>
<dbReference type="SUPFAM" id="SSF55469">
    <property type="entry name" value="FMN-dependent nitroreductase-like"/>
    <property type="match status" value="1"/>
</dbReference>
<dbReference type="Proteomes" id="UP000277811">
    <property type="component" value="Unassembled WGS sequence"/>
</dbReference>
<evidence type="ECO:0000313" key="2">
    <source>
        <dbReference type="EMBL" id="VBB06944.1"/>
    </source>
</evidence>
<proteinExistence type="predicted"/>
<protein>
    <submittedName>
        <fullName evidence="2">Nitroreductase</fullName>
    </submittedName>
</protein>